<gene>
    <name evidence="1" type="ORF">SDC9_98832</name>
</gene>
<dbReference type="EMBL" id="VSSQ01013702">
    <property type="protein sequence ID" value="MPM52079.1"/>
    <property type="molecule type" value="Genomic_DNA"/>
</dbReference>
<evidence type="ECO:0000313" key="1">
    <source>
        <dbReference type="EMBL" id="MPM52079.1"/>
    </source>
</evidence>
<reference evidence="1" key="1">
    <citation type="submission" date="2019-08" db="EMBL/GenBank/DDBJ databases">
        <authorList>
            <person name="Kucharzyk K."/>
            <person name="Murdoch R.W."/>
            <person name="Higgins S."/>
            <person name="Loffler F."/>
        </authorList>
    </citation>
    <scope>NUCLEOTIDE SEQUENCE</scope>
</reference>
<dbReference type="AlphaFoldDB" id="A0A645AFW6"/>
<sequence length="51" mass="5929">MALVEQQIGWLAIEFEPLLRLLHNRAEFLYPGRHRVELDERAARRIGDDGG</sequence>
<name>A0A645AFW6_9ZZZZ</name>
<protein>
    <submittedName>
        <fullName evidence="1">Uncharacterized protein</fullName>
    </submittedName>
</protein>
<accession>A0A645AFW6</accession>
<organism evidence="1">
    <name type="scientific">bioreactor metagenome</name>
    <dbReference type="NCBI Taxonomy" id="1076179"/>
    <lineage>
        <taxon>unclassified sequences</taxon>
        <taxon>metagenomes</taxon>
        <taxon>ecological metagenomes</taxon>
    </lineage>
</organism>
<comment type="caution">
    <text evidence="1">The sequence shown here is derived from an EMBL/GenBank/DDBJ whole genome shotgun (WGS) entry which is preliminary data.</text>
</comment>
<proteinExistence type="predicted"/>